<evidence type="ECO:0000259" key="5">
    <source>
        <dbReference type="Pfam" id="PF05506"/>
    </source>
</evidence>
<evidence type="ECO:0000313" key="7">
    <source>
        <dbReference type="Proteomes" id="UP001285263"/>
    </source>
</evidence>
<dbReference type="Proteomes" id="UP001285263">
    <property type="component" value="Unassembled WGS sequence"/>
</dbReference>
<dbReference type="InterPro" id="IPR007312">
    <property type="entry name" value="Phosphoesterase"/>
</dbReference>
<feature type="domain" description="Bacterial phospholipase C C-terminal" evidence="5">
    <location>
        <begin position="525"/>
        <end position="616"/>
    </location>
</feature>
<evidence type="ECO:0000256" key="1">
    <source>
        <dbReference type="ARBA" id="ARBA00009717"/>
    </source>
</evidence>
<dbReference type="PANTHER" id="PTHR31956:SF36">
    <property type="entry name" value="NON-HEMOLYTIC PHOSPHOLIPASE C"/>
    <property type="match status" value="1"/>
</dbReference>
<gene>
    <name evidence="6" type="ORF">SNE35_04570</name>
</gene>
<sequence length="727" mass="79645">MTQQDRRSFLRNLATTAAAGAATSAMPPAIARALATKAFNATGTIQDIQHVVILMQENRGFDHYFGTMRGVRGFGDRFPIPLESGKPVWFQSDGTKEIPPYHLDSTKNNALLMPDTPHSFSDMQAAWNQGKMGFWPKYKTQYSMGHYERADVPFQFALAEAFTLCDAYHCSVTTGTDPNRIVFWSGSNFDPKLGAQGINCQSDNSEPNNLRCWPNPSNWVPNAWPQTYVYPGSSFTWDTIPDVLQRSGVSWRFYQNMNDNWTGAMNGCLAFASFRTAQPGSPIYVNGMTDRSLDDLKKDVQNNTLAQVSWIITTSSNSEHPGASSSPTHGGYYISQILDALTSNPDVWSKTAFFITYDENDGLFDHLPAPALPSYKADGTLAGKSTTSLAGEYFYDPKRSYLNAADTISGTTRPWGMGPRVPMYVISPWSKGGWVNSQVFDHTSMAMFLEKRFGITINTISPWHRAVAGDLTSCFDFVNPNDPTLPTLPDQSNYGLSDAHQRSLPAATAPATPQPLFQETGTRFSRALPYELHVTSQITPNTVTLGGTQVSLVFANTGAKAAVFHVYDRLNLAQIPRRYTVEPGKQLSDVWTPATSGAYDLWVLGPNGFHRHFIGNAKRVAAAAQPNPEISISYSPAAEQLSITLGNTGATPCNFTITPNAYSSAAPLNVSVAPHGQSKIDIALHDTGRWYDFNVTVAGAPEYLRRIAGRVENGQPSVSDPAMGIAR</sequence>
<comment type="caution">
    <text evidence="6">The sequence shown here is derived from an EMBL/GenBank/DDBJ whole genome shotgun (WGS) entry which is preliminary data.</text>
</comment>
<dbReference type="Pfam" id="PF04185">
    <property type="entry name" value="Phosphoesterase"/>
    <property type="match status" value="1"/>
</dbReference>
<proteinExistence type="inferred from homology"/>
<dbReference type="EMBL" id="JAXCLA010000002">
    <property type="protein sequence ID" value="MDY0743763.1"/>
    <property type="molecule type" value="Genomic_DNA"/>
</dbReference>
<name>A0ABU5DDG2_9BURK</name>
<dbReference type="PROSITE" id="PS51318">
    <property type="entry name" value="TAT"/>
    <property type="match status" value="1"/>
</dbReference>
<organism evidence="6 7">
    <name type="scientific">Roseateles agri</name>
    <dbReference type="NCBI Taxonomy" id="3098619"/>
    <lineage>
        <taxon>Bacteria</taxon>
        <taxon>Pseudomonadati</taxon>
        <taxon>Pseudomonadota</taxon>
        <taxon>Betaproteobacteria</taxon>
        <taxon>Burkholderiales</taxon>
        <taxon>Sphaerotilaceae</taxon>
        <taxon>Roseateles</taxon>
    </lineage>
</organism>
<feature type="compositionally biased region" description="Low complexity" evidence="4">
    <location>
        <begin position="505"/>
        <end position="515"/>
    </location>
</feature>
<dbReference type="InterPro" id="IPR008475">
    <property type="entry name" value="PLipase_C_C"/>
</dbReference>
<dbReference type="Pfam" id="PF05506">
    <property type="entry name" value="PLipase_C_C"/>
    <property type="match status" value="2"/>
</dbReference>
<dbReference type="NCBIfam" id="TIGR03396">
    <property type="entry name" value="PC_PLC"/>
    <property type="match status" value="1"/>
</dbReference>
<protein>
    <recommendedName>
        <fullName evidence="2">phospholipase C</fullName>
        <ecNumber evidence="2">3.1.4.3</ecNumber>
    </recommendedName>
</protein>
<evidence type="ECO:0000256" key="4">
    <source>
        <dbReference type="SAM" id="MobiDB-lite"/>
    </source>
</evidence>
<feature type="region of interest" description="Disordered" evidence="4">
    <location>
        <begin position="486"/>
        <end position="516"/>
    </location>
</feature>
<evidence type="ECO:0000256" key="3">
    <source>
        <dbReference type="ARBA" id="ARBA00022801"/>
    </source>
</evidence>
<evidence type="ECO:0000313" key="6">
    <source>
        <dbReference type="EMBL" id="MDY0743763.1"/>
    </source>
</evidence>
<dbReference type="PANTHER" id="PTHR31956">
    <property type="entry name" value="NON-SPECIFIC PHOSPHOLIPASE C4-RELATED"/>
    <property type="match status" value="1"/>
</dbReference>
<reference evidence="6 7" key="1">
    <citation type="submission" date="2023-11" db="EMBL/GenBank/DDBJ databases">
        <title>Paucibacter sp. nov., isolated from fresh soil in Korea.</title>
        <authorList>
            <person name="Le N.T.T."/>
        </authorList>
    </citation>
    <scope>NUCLEOTIDE SEQUENCE [LARGE SCALE GENOMIC DNA]</scope>
    <source>
        <strain evidence="6 7">R3-3</strain>
    </source>
</reference>
<keyword evidence="3" id="KW-0378">Hydrolase</keyword>
<dbReference type="EC" id="3.1.4.3" evidence="2"/>
<evidence type="ECO:0000256" key="2">
    <source>
        <dbReference type="ARBA" id="ARBA00012018"/>
    </source>
</evidence>
<dbReference type="RefSeq" id="WP_320421680.1">
    <property type="nucleotide sequence ID" value="NZ_JAXCLA010000002.1"/>
</dbReference>
<dbReference type="InterPro" id="IPR006311">
    <property type="entry name" value="TAT_signal"/>
</dbReference>
<dbReference type="Gene3D" id="3.40.720.10">
    <property type="entry name" value="Alkaline Phosphatase, subunit A"/>
    <property type="match status" value="2"/>
</dbReference>
<accession>A0ABU5DDG2</accession>
<keyword evidence="7" id="KW-1185">Reference proteome</keyword>
<feature type="compositionally biased region" description="Polar residues" evidence="4">
    <location>
        <begin position="486"/>
        <end position="495"/>
    </location>
</feature>
<dbReference type="InterPro" id="IPR017850">
    <property type="entry name" value="Alkaline_phosphatase_core_sf"/>
</dbReference>
<comment type="similarity">
    <text evidence="1">Belongs to the bacterial phospholipase C family.</text>
</comment>
<dbReference type="InterPro" id="IPR017767">
    <property type="entry name" value="PC-PLC"/>
</dbReference>
<feature type="domain" description="Bacterial phospholipase C C-terminal" evidence="5">
    <location>
        <begin position="628"/>
        <end position="710"/>
    </location>
</feature>